<keyword evidence="8" id="KW-1185">Reference proteome</keyword>
<keyword evidence="4" id="KW-0496">Mitochondrion</keyword>
<name>A0A914BUB5_9BILA</name>
<comment type="subcellular location">
    <subcellularLocation>
        <location evidence="1">Mitochondrion</location>
    </subcellularLocation>
</comment>
<accession>A0A914BUB5</accession>
<evidence type="ECO:0000256" key="3">
    <source>
        <dbReference type="ARBA" id="ARBA00022980"/>
    </source>
</evidence>
<dbReference type="AlphaFoldDB" id="A0A914BUB5"/>
<dbReference type="PANTHER" id="PTHR12899:SF3">
    <property type="entry name" value="LARGE RIBOSOMAL SUBUNIT PROTEIN UL18M"/>
    <property type="match status" value="1"/>
</dbReference>
<dbReference type="GO" id="GO:0005743">
    <property type="term" value="C:mitochondrial inner membrane"/>
    <property type="evidence" value="ECO:0007669"/>
    <property type="project" value="UniProtKB-ARBA"/>
</dbReference>
<sequence length="181" mass="20878">MSRKIVSTFINRNPRNLELLRLQRKPSGYDFERNREVRNYIYKAVFRTTKNHSEGRIVHYESGTILTASTKEKQINDQLVSATDANAAINVARVLADRCLKSGIHECLAGTYKNDPNKNHLTDLFFEALGQSGIKLQEPPMIPQSFLNDPQFVSDPFLVRHTREDKVDELMIELEKNKKLF</sequence>
<keyword evidence="5" id="KW-0687">Ribonucleoprotein</keyword>
<evidence type="ECO:0000256" key="2">
    <source>
        <dbReference type="ARBA" id="ARBA00007116"/>
    </source>
</evidence>
<evidence type="ECO:0000256" key="6">
    <source>
        <dbReference type="ARBA" id="ARBA00069051"/>
    </source>
</evidence>
<dbReference type="SUPFAM" id="SSF53137">
    <property type="entry name" value="Translational machinery components"/>
    <property type="match status" value="1"/>
</dbReference>
<evidence type="ECO:0000256" key="7">
    <source>
        <dbReference type="ARBA" id="ARBA00082661"/>
    </source>
</evidence>
<comment type="similarity">
    <text evidence="2">Belongs to the universal ribosomal protein uL18 family.</text>
</comment>
<evidence type="ECO:0000256" key="5">
    <source>
        <dbReference type="ARBA" id="ARBA00023274"/>
    </source>
</evidence>
<dbReference type="GO" id="GO:0008097">
    <property type="term" value="F:5S rRNA binding"/>
    <property type="evidence" value="ECO:0007669"/>
    <property type="project" value="TreeGrafter"/>
</dbReference>
<evidence type="ECO:0000313" key="8">
    <source>
        <dbReference type="Proteomes" id="UP000887540"/>
    </source>
</evidence>
<keyword evidence="3" id="KW-0689">Ribosomal protein</keyword>
<dbReference type="PANTHER" id="PTHR12899">
    <property type="entry name" value="39S RIBOSOMAL PROTEIN L18, MITOCHONDRIAL"/>
    <property type="match status" value="1"/>
</dbReference>
<dbReference type="WBParaSite" id="ACRNAN_Path_1005.g3868.t1">
    <property type="protein sequence ID" value="ACRNAN_Path_1005.g3868.t1"/>
    <property type="gene ID" value="ACRNAN_Path_1005.g3868"/>
</dbReference>
<dbReference type="InterPro" id="IPR005484">
    <property type="entry name" value="Ribosomal_uL18_bac/plant/anim"/>
</dbReference>
<protein>
    <recommendedName>
        <fullName evidence="6">Large ribosomal subunit protein uL18m</fullName>
    </recommendedName>
    <alternativeName>
        <fullName evidence="7">39S ribosomal protein L18, mitochondrial</fullName>
    </alternativeName>
</protein>
<evidence type="ECO:0000313" key="9">
    <source>
        <dbReference type="WBParaSite" id="ACRNAN_Path_1005.g3868.t1"/>
    </source>
</evidence>
<dbReference type="GO" id="GO:1990904">
    <property type="term" value="C:ribonucleoprotein complex"/>
    <property type="evidence" value="ECO:0007669"/>
    <property type="project" value="UniProtKB-KW"/>
</dbReference>
<dbReference type="InterPro" id="IPR036967">
    <property type="entry name" value="Ribosomal_uS11_sf"/>
</dbReference>
<dbReference type="Proteomes" id="UP000887540">
    <property type="component" value="Unplaced"/>
</dbReference>
<dbReference type="GO" id="GO:0005840">
    <property type="term" value="C:ribosome"/>
    <property type="evidence" value="ECO:0007669"/>
    <property type="project" value="UniProtKB-KW"/>
</dbReference>
<dbReference type="CDD" id="cd00432">
    <property type="entry name" value="Ribosomal_L18_L5e"/>
    <property type="match status" value="1"/>
</dbReference>
<proteinExistence type="inferred from homology"/>
<dbReference type="InterPro" id="IPR057268">
    <property type="entry name" value="Ribosomal_L18"/>
</dbReference>
<reference evidence="9" key="1">
    <citation type="submission" date="2022-11" db="UniProtKB">
        <authorList>
            <consortium name="WormBaseParasite"/>
        </authorList>
    </citation>
    <scope>IDENTIFICATION</scope>
</reference>
<evidence type="ECO:0000256" key="4">
    <source>
        <dbReference type="ARBA" id="ARBA00023128"/>
    </source>
</evidence>
<dbReference type="GO" id="GO:0006412">
    <property type="term" value="P:translation"/>
    <property type="evidence" value="ECO:0007669"/>
    <property type="project" value="InterPro"/>
</dbReference>
<dbReference type="Gene3D" id="3.30.420.80">
    <property type="entry name" value="Ribosomal protein S11"/>
    <property type="match status" value="1"/>
</dbReference>
<dbReference type="GO" id="GO:0003735">
    <property type="term" value="F:structural constituent of ribosome"/>
    <property type="evidence" value="ECO:0007669"/>
    <property type="project" value="InterPro"/>
</dbReference>
<evidence type="ECO:0000256" key="1">
    <source>
        <dbReference type="ARBA" id="ARBA00004173"/>
    </source>
</evidence>
<dbReference type="FunFam" id="3.30.420.80:FF:000005">
    <property type="entry name" value="39S ribosomal protein L18, mitochondrial"/>
    <property type="match status" value="1"/>
</dbReference>
<organism evidence="8 9">
    <name type="scientific">Acrobeloides nanus</name>
    <dbReference type="NCBI Taxonomy" id="290746"/>
    <lineage>
        <taxon>Eukaryota</taxon>
        <taxon>Metazoa</taxon>
        <taxon>Ecdysozoa</taxon>
        <taxon>Nematoda</taxon>
        <taxon>Chromadorea</taxon>
        <taxon>Rhabditida</taxon>
        <taxon>Tylenchina</taxon>
        <taxon>Cephalobomorpha</taxon>
        <taxon>Cephaloboidea</taxon>
        <taxon>Cephalobidae</taxon>
        <taxon>Acrobeloides</taxon>
    </lineage>
</organism>